<evidence type="ECO:0000313" key="14">
    <source>
        <dbReference type="EMBL" id="UYM05059.1"/>
    </source>
</evidence>
<dbReference type="InterPro" id="IPR045540">
    <property type="entry name" value="YegS/DAGK_C"/>
</dbReference>
<dbReference type="Pfam" id="PF00781">
    <property type="entry name" value="DAGK_cat"/>
    <property type="match status" value="1"/>
</dbReference>
<keyword evidence="15" id="KW-1185">Reference proteome</keyword>
<dbReference type="PROSITE" id="PS50146">
    <property type="entry name" value="DAGK"/>
    <property type="match status" value="1"/>
</dbReference>
<keyword evidence="11" id="KW-0594">Phospholipid biosynthesis</keyword>
<evidence type="ECO:0000256" key="6">
    <source>
        <dbReference type="ARBA" id="ARBA00022741"/>
    </source>
</evidence>
<dbReference type="Proteomes" id="UP001164390">
    <property type="component" value="Chromosome"/>
</dbReference>
<evidence type="ECO:0000256" key="4">
    <source>
        <dbReference type="ARBA" id="ARBA00022679"/>
    </source>
</evidence>
<proteinExistence type="inferred from homology"/>
<evidence type="ECO:0000259" key="13">
    <source>
        <dbReference type="PROSITE" id="PS50146"/>
    </source>
</evidence>
<organism evidence="14 15">
    <name type="scientific">Solicola gregarius</name>
    <dbReference type="NCBI Taxonomy" id="2908642"/>
    <lineage>
        <taxon>Bacteria</taxon>
        <taxon>Bacillati</taxon>
        <taxon>Actinomycetota</taxon>
        <taxon>Actinomycetes</taxon>
        <taxon>Propionibacteriales</taxon>
        <taxon>Nocardioidaceae</taxon>
        <taxon>Solicola</taxon>
    </lineage>
</organism>
<dbReference type="SUPFAM" id="SSF111331">
    <property type="entry name" value="NAD kinase/diacylglycerol kinase-like"/>
    <property type="match status" value="1"/>
</dbReference>
<comment type="similarity">
    <text evidence="2">Belongs to the diacylglycerol/lipid kinase family.</text>
</comment>
<feature type="domain" description="DAGKc" evidence="13">
    <location>
        <begin position="4"/>
        <end position="134"/>
    </location>
</feature>
<keyword evidence="12" id="KW-1208">Phospholipid metabolism</keyword>
<dbReference type="AlphaFoldDB" id="A0AA46THQ2"/>
<dbReference type="Pfam" id="PF19279">
    <property type="entry name" value="YegS_C"/>
    <property type="match status" value="1"/>
</dbReference>
<name>A0AA46THQ2_9ACTN</name>
<evidence type="ECO:0000256" key="2">
    <source>
        <dbReference type="ARBA" id="ARBA00005983"/>
    </source>
</evidence>
<dbReference type="KEGG" id="sgrg:L0C25_21470"/>
<dbReference type="InterPro" id="IPR001206">
    <property type="entry name" value="Diacylglycerol_kinase_cat_dom"/>
</dbReference>
<dbReference type="SMART" id="SM00046">
    <property type="entry name" value="DAGKc"/>
    <property type="match status" value="1"/>
</dbReference>
<sequence>MSVHPIQRIDVLVNPTSGQGKGARVAAEAVPLLQRSGLIVRVRQGRDADEAGELARTAAHEADALVVVGGDGLVQLAADALAGTDTPLGIVPAGTGNDAARHLSIDRKRVRSAVNTIIAGRTRRIDLAHAFGRHITTVIASGFDSAVNERANRMRWPRGPMRYNVATVAELMGFEPLRFTLELDGEVRELEAMLVAVGNGPSFGGGLRICEGAEIDDGLLDVAIIHPIGKAELVRSYPRLFTGSLVNHPRYERMQVRRVSLAAAGVVAYGDGERLGALPMTVEVRPGALRVFAPVS</sequence>
<dbReference type="GO" id="GO:0008654">
    <property type="term" value="P:phospholipid biosynthetic process"/>
    <property type="evidence" value="ECO:0007669"/>
    <property type="project" value="UniProtKB-KW"/>
</dbReference>
<evidence type="ECO:0000256" key="8">
    <source>
        <dbReference type="ARBA" id="ARBA00022840"/>
    </source>
</evidence>
<evidence type="ECO:0000256" key="7">
    <source>
        <dbReference type="ARBA" id="ARBA00022777"/>
    </source>
</evidence>
<comment type="cofactor">
    <cofactor evidence="1">
        <name>Mg(2+)</name>
        <dbReference type="ChEBI" id="CHEBI:18420"/>
    </cofactor>
</comment>
<evidence type="ECO:0000256" key="11">
    <source>
        <dbReference type="ARBA" id="ARBA00023209"/>
    </source>
</evidence>
<dbReference type="GO" id="GO:0005524">
    <property type="term" value="F:ATP binding"/>
    <property type="evidence" value="ECO:0007669"/>
    <property type="project" value="UniProtKB-KW"/>
</dbReference>
<dbReference type="GO" id="GO:0004143">
    <property type="term" value="F:ATP-dependent diacylglycerol kinase activity"/>
    <property type="evidence" value="ECO:0007669"/>
    <property type="project" value="TreeGrafter"/>
</dbReference>
<reference evidence="14" key="1">
    <citation type="submission" date="2022-01" db="EMBL/GenBank/DDBJ databases">
        <title>Nocardioidaceae gen. sp. A5X3R13.</title>
        <authorList>
            <person name="Lopez Marin M.A."/>
            <person name="Uhlik O."/>
        </authorList>
    </citation>
    <scope>NUCLEOTIDE SEQUENCE</scope>
    <source>
        <strain evidence="14">A5X3R13</strain>
    </source>
</reference>
<keyword evidence="10" id="KW-0443">Lipid metabolism</keyword>
<accession>A0AA46THQ2</accession>
<dbReference type="InterPro" id="IPR005218">
    <property type="entry name" value="Diacylglycerol/lipid_kinase"/>
</dbReference>
<dbReference type="GO" id="GO:0046872">
    <property type="term" value="F:metal ion binding"/>
    <property type="evidence" value="ECO:0007669"/>
    <property type="project" value="UniProtKB-KW"/>
</dbReference>
<evidence type="ECO:0000256" key="1">
    <source>
        <dbReference type="ARBA" id="ARBA00001946"/>
    </source>
</evidence>
<dbReference type="InterPro" id="IPR017438">
    <property type="entry name" value="ATP-NAD_kinase_N"/>
</dbReference>
<evidence type="ECO:0000313" key="15">
    <source>
        <dbReference type="Proteomes" id="UP001164390"/>
    </source>
</evidence>
<keyword evidence="5" id="KW-0479">Metal-binding</keyword>
<dbReference type="EMBL" id="CP094970">
    <property type="protein sequence ID" value="UYM05059.1"/>
    <property type="molecule type" value="Genomic_DNA"/>
</dbReference>
<evidence type="ECO:0000256" key="9">
    <source>
        <dbReference type="ARBA" id="ARBA00022842"/>
    </source>
</evidence>
<evidence type="ECO:0000256" key="3">
    <source>
        <dbReference type="ARBA" id="ARBA00022516"/>
    </source>
</evidence>
<dbReference type="PANTHER" id="PTHR12358">
    <property type="entry name" value="SPHINGOSINE KINASE"/>
    <property type="match status" value="1"/>
</dbReference>
<evidence type="ECO:0000256" key="5">
    <source>
        <dbReference type="ARBA" id="ARBA00022723"/>
    </source>
</evidence>
<evidence type="ECO:0000256" key="12">
    <source>
        <dbReference type="ARBA" id="ARBA00023264"/>
    </source>
</evidence>
<keyword evidence="9" id="KW-0460">Magnesium</keyword>
<keyword evidence="3" id="KW-0444">Lipid biosynthesis</keyword>
<protein>
    <submittedName>
        <fullName evidence="14">YegS/Rv2252/BmrU family lipid kinase</fullName>
    </submittedName>
</protein>
<dbReference type="InterPro" id="IPR050187">
    <property type="entry name" value="Lipid_Phosphate_FormReg"/>
</dbReference>
<dbReference type="Gene3D" id="2.60.200.40">
    <property type="match status" value="1"/>
</dbReference>
<evidence type="ECO:0000256" key="10">
    <source>
        <dbReference type="ARBA" id="ARBA00023098"/>
    </source>
</evidence>
<keyword evidence="7 14" id="KW-0418">Kinase</keyword>
<dbReference type="Gene3D" id="3.40.50.10330">
    <property type="entry name" value="Probable inorganic polyphosphate/atp-NAD kinase, domain 1"/>
    <property type="match status" value="1"/>
</dbReference>
<keyword evidence="4" id="KW-0808">Transferase</keyword>
<dbReference type="NCBIfam" id="TIGR00147">
    <property type="entry name" value="YegS/Rv2252/BmrU family lipid kinase"/>
    <property type="match status" value="1"/>
</dbReference>
<keyword evidence="8" id="KW-0067">ATP-binding</keyword>
<dbReference type="GO" id="GO:0005886">
    <property type="term" value="C:plasma membrane"/>
    <property type="evidence" value="ECO:0007669"/>
    <property type="project" value="TreeGrafter"/>
</dbReference>
<dbReference type="RefSeq" id="WP_271633826.1">
    <property type="nucleotide sequence ID" value="NZ_CP094970.1"/>
</dbReference>
<dbReference type="InterPro" id="IPR016064">
    <property type="entry name" value="NAD/diacylglycerol_kinase_sf"/>
</dbReference>
<dbReference type="PANTHER" id="PTHR12358:SF106">
    <property type="entry name" value="LIPID KINASE YEGS"/>
    <property type="match status" value="1"/>
</dbReference>
<keyword evidence="6" id="KW-0547">Nucleotide-binding</keyword>
<gene>
    <name evidence="14" type="ORF">L0C25_21470</name>
</gene>